<evidence type="ECO:0000256" key="2">
    <source>
        <dbReference type="SAM" id="MobiDB-lite"/>
    </source>
</evidence>
<proteinExistence type="predicted"/>
<gene>
    <name evidence="3" type="ORF">VIBC2010_00824</name>
</gene>
<organism evidence="3 4">
    <name type="scientific">Vibrio caribbeanicus ATCC BAA-2122</name>
    <dbReference type="NCBI Taxonomy" id="796620"/>
    <lineage>
        <taxon>Bacteria</taxon>
        <taxon>Pseudomonadati</taxon>
        <taxon>Pseudomonadota</taxon>
        <taxon>Gammaproteobacteria</taxon>
        <taxon>Vibrionales</taxon>
        <taxon>Vibrionaceae</taxon>
        <taxon>Vibrio</taxon>
    </lineage>
</organism>
<dbReference type="Proteomes" id="UP000002943">
    <property type="component" value="Unassembled WGS sequence"/>
</dbReference>
<dbReference type="RefSeq" id="WP_009600073.1">
    <property type="nucleotide sequence ID" value="NZ_AEIU01000046.1"/>
</dbReference>
<dbReference type="OrthoDB" id="9342633at2"/>
<accession>E3BGI6</accession>
<keyword evidence="4" id="KW-1185">Reference proteome</keyword>
<evidence type="ECO:0000313" key="3">
    <source>
        <dbReference type="EMBL" id="EFP97794.1"/>
    </source>
</evidence>
<evidence type="ECO:0000313" key="4">
    <source>
        <dbReference type="Proteomes" id="UP000002943"/>
    </source>
</evidence>
<sequence>MGSTDLMTYLNYMQTWDEESDSNINQILDEHGLFVGLGDFASDKAVDEEFDSLVDLAKEVRDWTVAADSIEMAADAAAIASFWSFGIGMAAFVALQAEAAVDKAVASSKAKELNKKLENADTDISKKINSDVLHYIEKYKKNNNLIVSKAPAGLDTQACRSSLLQFIGEIEKKGEKATPDLFRQYASSARVVFKSDEINQVKDALDELNFSDKSKEDVTKFMKVLADLPVSTTFTRQVLTFTQGISLSIALRNLKMQQNTIQECAEAAGLPLEEVDSSALKMMDSSAKFALGISAILTVVNVVLDIINLIDVVKQCNKMVDELNGSMRENYKKFFNQIKDASKAYNEAISGADDNKLTPPNKASKDSLPA</sequence>
<dbReference type="AlphaFoldDB" id="E3BGI6"/>
<evidence type="ECO:0000256" key="1">
    <source>
        <dbReference type="SAM" id="Coils"/>
    </source>
</evidence>
<protein>
    <submittedName>
        <fullName evidence="3">Uncharacterized protein</fullName>
    </submittedName>
</protein>
<name>E3BGI6_9VIBR</name>
<keyword evidence="1" id="KW-0175">Coiled coil</keyword>
<comment type="caution">
    <text evidence="3">The sequence shown here is derived from an EMBL/GenBank/DDBJ whole genome shotgun (WGS) entry which is preliminary data.</text>
</comment>
<feature type="region of interest" description="Disordered" evidence="2">
    <location>
        <begin position="350"/>
        <end position="370"/>
    </location>
</feature>
<dbReference type="EMBL" id="AEIU01000046">
    <property type="protein sequence ID" value="EFP97794.1"/>
    <property type="molecule type" value="Genomic_DNA"/>
</dbReference>
<feature type="coiled-coil region" evidence="1">
    <location>
        <begin position="103"/>
        <end position="130"/>
    </location>
</feature>
<reference evidence="3 4" key="1">
    <citation type="journal article" date="2012" name="Int. J. Syst. Evol. Microbiol.">
        <title>Vibrio caribbeanicus sp. nov., isolated from the marine sponge Scleritoderma cyanea.</title>
        <authorList>
            <person name="Hoffmann M."/>
            <person name="Monday S.R."/>
            <person name="Allard M.W."/>
            <person name="Strain E.A."/>
            <person name="Whittaker P."/>
            <person name="Naum M."/>
            <person name="McCarthy P.J."/>
            <person name="Lopez J.V."/>
            <person name="Fischer M."/>
            <person name="Brown E.W."/>
        </authorList>
    </citation>
    <scope>NUCLEOTIDE SEQUENCE [LARGE SCALE GENOMIC DNA]</scope>
    <source>
        <strain evidence="3 4">ATCC BAA-2122</strain>
    </source>
</reference>